<keyword evidence="4" id="KW-1185">Reference proteome</keyword>
<dbReference type="CDD" id="cd03398">
    <property type="entry name" value="PAP2_haloperoxidase"/>
    <property type="match status" value="1"/>
</dbReference>
<feature type="compositionally biased region" description="Basic residues" evidence="1">
    <location>
        <begin position="312"/>
        <end position="325"/>
    </location>
</feature>
<proteinExistence type="predicted"/>
<feature type="region of interest" description="Disordered" evidence="1">
    <location>
        <begin position="297"/>
        <end position="325"/>
    </location>
</feature>
<dbReference type="AlphaFoldDB" id="A0A9X3LFM4"/>
<evidence type="ECO:0000313" key="3">
    <source>
        <dbReference type="EMBL" id="MCZ8537056.1"/>
    </source>
</evidence>
<reference evidence="3" key="1">
    <citation type="submission" date="2022-05" db="EMBL/GenBank/DDBJ databases">
        <authorList>
            <person name="Colautti A."/>
            <person name="Iacumin L."/>
        </authorList>
    </citation>
    <scope>NUCLEOTIDE SEQUENCE</scope>
    <source>
        <strain evidence="3">SK 55</strain>
    </source>
</reference>
<dbReference type="EMBL" id="JAMKBJ010000005">
    <property type="protein sequence ID" value="MCZ8537056.1"/>
    <property type="molecule type" value="Genomic_DNA"/>
</dbReference>
<dbReference type="PANTHER" id="PTHR34599:SF1">
    <property type="entry name" value="PHOSPHATIDIC ACID PHOSPHATASE TYPE 2_HALOPEROXIDASE DOMAIN-CONTAINING PROTEIN"/>
    <property type="match status" value="1"/>
</dbReference>
<comment type="caution">
    <text evidence="3">The sequence shown here is derived from an EMBL/GenBank/DDBJ whole genome shotgun (WGS) entry which is preliminary data.</text>
</comment>
<organism evidence="3 4">
    <name type="scientific">Paenisporosarcina quisquiliarum</name>
    <dbReference type="NCBI Taxonomy" id="365346"/>
    <lineage>
        <taxon>Bacteria</taxon>
        <taxon>Bacillati</taxon>
        <taxon>Bacillota</taxon>
        <taxon>Bacilli</taxon>
        <taxon>Bacillales</taxon>
        <taxon>Caryophanaceae</taxon>
        <taxon>Paenisporosarcina</taxon>
    </lineage>
</organism>
<dbReference type="PANTHER" id="PTHR34599">
    <property type="entry name" value="PEROXIDASE-RELATED"/>
    <property type="match status" value="1"/>
</dbReference>
<dbReference type="Proteomes" id="UP001152173">
    <property type="component" value="Unassembled WGS sequence"/>
</dbReference>
<evidence type="ECO:0000256" key="1">
    <source>
        <dbReference type="SAM" id="MobiDB-lite"/>
    </source>
</evidence>
<protein>
    <submittedName>
        <fullName evidence="3">Vanadium-dependent haloperoxidase</fullName>
    </submittedName>
</protein>
<feature type="domain" description="Phosphatidic acid phosphatase type 2/haloperoxidase" evidence="2">
    <location>
        <begin position="130"/>
        <end position="227"/>
    </location>
</feature>
<sequence>MKKNYLRWSEVPYAGEKKLPVNPVSPSAGSWSLNYLKRDKDKNFLNPDGTIMQFPIKKPSAIDFEKELKIVQRTLNHLTHNQEQLAIYYGTGAPTKQWTPIIDRLVDTYGVSPVHACRILAAVQMAINDTMIVVWELKYKWDVARPNQFDEELETVICTPRFPSYPSGHASMSGCAEVVLSYFFPMEAKKLRKIAFDDAYSRLYAGVHFEADNSEGLNLGRYIGNMIVDHLKTQKNEDGQSIDHPYREYRNANIITEDYKQIIPFDFKDDCTSRLRTKNAKESKELMESIESIESSIESIESIESNDDQKSHQKHILPRRSPWHF</sequence>
<dbReference type="SUPFAM" id="SSF48317">
    <property type="entry name" value="Acid phosphatase/Vanadium-dependent haloperoxidase"/>
    <property type="match status" value="1"/>
</dbReference>
<dbReference type="Gene3D" id="1.10.606.20">
    <property type="match status" value="1"/>
</dbReference>
<dbReference type="RefSeq" id="WP_269926151.1">
    <property type="nucleotide sequence ID" value="NZ_JAMKBJ010000005.1"/>
</dbReference>
<dbReference type="InterPro" id="IPR000326">
    <property type="entry name" value="PAP2/HPO"/>
</dbReference>
<gene>
    <name evidence="3" type="ORF">M9R32_07690</name>
</gene>
<evidence type="ECO:0000313" key="4">
    <source>
        <dbReference type="Proteomes" id="UP001152173"/>
    </source>
</evidence>
<accession>A0A9X3LFM4</accession>
<dbReference type="InterPro" id="IPR052559">
    <property type="entry name" value="V-haloperoxidase"/>
</dbReference>
<name>A0A9X3LFM4_9BACL</name>
<evidence type="ECO:0000259" key="2">
    <source>
        <dbReference type="Pfam" id="PF01569"/>
    </source>
</evidence>
<dbReference type="Pfam" id="PF01569">
    <property type="entry name" value="PAP2"/>
    <property type="match status" value="1"/>
</dbReference>
<dbReference type="InterPro" id="IPR036938">
    <property type="entry name" value="PAP2/HPO_sf"/>
</dbReference>